<sequence>MTDSKASAATASPGTPSTPGTPGTSSTPSASGARGTNPVAAAPAGARTAADVVTPEVVVRLLRGVVGSGRTANHNPFTGEKLADLPEATPEDVASAYARARAAQPAWEALSVRQRAAVLLRFHDLLLARQSEVLDLVQLETGKARLHAHEEVQAVAVAARHYGLKSPSYLRPKRHIGALPVLTKVTELRRARGVVGQVAPWNYPLELTIGDALPAFVAGNAVVMKPDTETALTALWARDLMIEAGLPAEVFQVVLGEGPVVGPEVVRHADYVSFTGSTRTGREVARGAADRLIGVSLELGGKNAMIVLADADVEKAAAGAVRSCFSSAGQLCISIERLYVHESVADAFVERFAARTRAMRLGNSLAYGADMGSLAGERQLETVTRHVDEAVAKGATVVTGGVARPDIGPLFYEPTILDGVEPPMAVCTEETFGPVVSLYRFRDEDEVIDRVNGTPYGLNASVWSADARHGHAVAARVRSGTVNINEGYAAAYGSVRAPMGGMKDSGLGRRHGSEGILKYTEAQTIAHQRVLPMGPAFGMDDERYAAFMSSSLKVMRTLRLR</sequence>
<dbReference type="FunFam" id="3.40.309.10:FF:000009">
    <property type="entry name" value="Aldehyde dehydrogenase A"/>
    <property type="match status" value="1"/>
</dbReference>
<keyword evidence="3 7" id="KW-0560">Oxidoreductase</keyword>
<dbReference type="Pfam" id="PF00171">
    <property type="entry name" value="Aldedh"/>
    <property type="match status" value="1"/>
</dbReference>
<evidence type="ECO:0000256" key="5">
    <source>
        <dbReference type="ARBA" id="ARBA00048559"/>
    </source>
</evidence>
<proteinExistence type="inferred from homology"/>
<evidence type="ECO:0000256" key="3">
    <source>
        <dbReference type="ARBA" id="ARBA00023002"/>
    </source>
</evidence>
<protein>
    <recommendedName>
        <fullName evidence="4">succinate-semialdehyde dehydrogenase (NADP(+))</fullName>
        <ecNumber evidence="4">1.2.1.79</ecNumber>
    </recommendedName>
</protein>
<evidence type="ECO:0000256" key="2">
    <source>
        <dbReference type="ARBA" id="ARBA00022857"/>
    </source>
</evidence>
<gene>
    <name evidence="10" type="ORF">DVK44_21365</name>
</gene>
<name>A0A345I1H2_9ACTN</name>
<dbReference type="SUPFAM" id="SSF53720">
    <property type="entry name" value="ALDH-like"/>
    <property type="match status" value="1"/>
</dbReference>
<dbReference type="EC" id="1.2.1.79" evidence="4"/>
<comment type="similarity">
    <text evidence="1 7">Belongs to the aldehyde dehydrogenase family.</text>
</comment>
<dbReference type="Gene3D" id="3.40.605.10">
    <property type="entry name" value="Aldehyde Dehydrogenase, Chain A, domain 1"/>
    <property type="match status" value="1"/>
</dbReference>
<dbReference type="InterPro" id="IPR029510">
    <property type="entry name" value="Ald_DH_CS_GLU"/>
</dbReference>
<dbReference type="OrthoDB" id="6882680at2"/>
<feature type="domain" description="Aldehyde dehydrogenase" evidence="9">
    <location>
        <begin position="70"/>
        <end position="525"/>
    </location>
</feature>
<dbReference type="GO" id="GO:0036243">
    <property type="term" value="F:succinate-semialdehyde dehydrogenase (NADP+) activity"/>
    <property type="evidence" value="ECO:0007669"/>
    <property type="project" value="UniProtKB-EC"/>
</dbReference>
<dbReference type="NCBIfam" id="NF006916">
    <property type="entry name" value="PRK09407.1"/>
    <property type="match status" value="1"/>
</dbReference>
<dbReference type="Gene3D" id="3.40.309.10">
    <property type="entry name" value="Aldehyde Dehydrogenase, Chain A, domain 2"/>
    <property type="match status" value="1"/>
</dbReference>
<evidence type="ECO:0000256" key="6">
    <source>
        <dbReference type="PROSITE-ProRule" id="PRU10007"/>
    </source>
</evidence>
<dbReference type="PROSITE" id="PS00687">
    <property type="entry name" value="ALDEHYDE_DEHYDR_GLU"/>
    <property type="match status" value="1"/>
</dbReference>
<evidence type="ECO:0000259" key="9">
    <source>
        <dbReference type="Pfam" id="PF00171"/>
    </source>
</evidence>
<dbReference type="InterPro" id="IPR016163">
    <property type="entry name" value="Ald_DH_C"/>
</dbReference>
<dbReference type="KEGG" id="spad:DVK44_21365"/>
<dbReference type="InterPro" id="IPR016161">
    <property type="entry name" value="Ald_DH/histidinol_DH"/>
</dbReference>
<accession>A0A345I1H2</accession>
<organism evidence="10 11">
    <name type="scientific">Streptomyces paludis</name>
    <dbReference type="NCBI Taxonomy" id="2282738"/>
    <lineage>
        <taxon>Bacteria</taxon>
        <taxon>Bacillati</taxon>
        <taxon>Actinomycetota</taxon>
        <taxon>Actinomycetes</taxon>
        <taxon>Kitasatosporales</taxon>
        <taxon>Streptomycetaceae</taxon>
        <taxon>Streptomyces</taxon>
    </lineage>
</organism>
<evidence type="ECO:0000256" key="7">
    <source>
        <dbReference type="RuleBase" id="RU003345"/>
    </source>
</evidence>
<dbReference type="PANTHER" id="PTHR11699">
    <property type="entry name" value="ALDEHYDE DEHYDROGENASE-RELATED"/>
    <property type="match status" value="1"/>
</dbReference>
<dbReference type="Proteomes" id="UP000253868">
    <property type="component" value="Chromosome"/>
</dbReference>
<feature type="active site" evidence="6">
    <location>
        <position position="298"/>
    </location>
</feature>
<reference evidence="11" key="1">
    <citation type="submission" date="2018-07" db="EMBL/GenBank/DDBJ databases">
        <authorList>
            <person name="Zhao J."/>
        </authorList>
    </citation>
    <scope>NUCLEOTIDE SEQUENCE [LARGE SCALE GENOMIC DNA]</scope>
    <source>
        <strain evidence="11">GSSD-12</strain>
    </source>
</reference>
<comment type="catalytic activity">
    <reaction evidence="5">
        <text>succinate semialdehyde + NADP(+) + H2O = succinate + NADPH + 2 H(+)</text>
        <dbReference type="Rhea" id="RHEA:13213"/>
        <dbReference type="ChEBI" id="CHEBI:15377"/>
        <dbReference type="ChEBI" id="CHEBI:15378"/>
        <dbReference type="ChEBI" id="CHEBI:30031"/>
        <dbReference type="ChEBI" id="CHEBI:57706"/>
        <dbReference type="ChEBI" id="CHEBI:57783"/>
        <dbReference type="ChEBI" id="CHEBI:58349"/>
        <dbReference type="EC" id="1.2.1.79"/>
    </reaction>
</comment>
<dbReference type="EMBL" id="CP031194">
    <property type="protein sequence ID" value="AXG82796.1"/>
    <property type="molecule type" value="Genomic_DNA"/>
</dbReference>
<evidence type="ECO:0000256" key="4">
    <source>
        <dbReference type="ARBA" id="ARBA00039122"/>
    </source>
</evidence>
<keyword evidence="11" id="KW-1185">Reference proteome</keyword>
<dbReference type="InterPro" id="IPR016162">
    <property type="entry name" value="Ald_DH_N"/>
</dbReference>
<evidence type="ECO:0000313" key="10">
    <source>
        <dbReference type="EMBL" id="AXG82796.1"/>
    </source>
</evidence>
<dbReference type="InterPro" id="IPR015590">
    <property type="entry name" value="Aldehyde_DH_dom"/>
</dbReference>
<evidence type="ECO:0000313" key="11">
    <source>
        <dbReference type="Proteomes" id="UP000253868"/>
    </source>
</evidence>
<dbReference type="CDD" id="cd07101">
    <property type="entry name" value="ALDH_SSADH2_GabD2"/>
    <property type="match status" value="1"/>
</dbReference>
<feature type="region of interest" description="Disordered" evidence="8">
    <location>
        <begin position="1"/>
        <end position="42"/>
    </location>
</feature>
<keyword evidence="2" id="KW-0521">NADP</keyword>
<dbReference type="FunFam" id="3.40.605.10:FF:000010">
    <property type="entry name" value="N-succinylglutamate 5-semialdehyde dehydrogenase"/>
    <property type="match status" value="1"/>
</dbReference>
<dbReference type="AlphaFoldDB" id="A0A345I1H2"/>
<evidence type="ECO:0000256" key="8">
    <source>
        <dbReference type="SAM" id="MobiDB-lite"/>
    </source>
</evidence>
<evidence type="ECO:0000256" key="1">
    <source>
        <dbReference type="ARBA" id="ARBA00009986"/>
    </source>
</evidence>
<dbReference type="RefSeq" id="WP_114665332.1">
    <property type="nucleotide sequence ID" value="NZ_CP031194.1"/>
</dbReference>